<name>A0ABT5A1E0_9CYAN</name>
<dbReference type="EMBL" id="JAQMTU010000015">
    <property type="protein sequence ID" value="MDB9485329.1"/>
    <property type="molecule type" value="Genomic_DNA"/>
</dbReference>
<proteinExistence type="predicted"/>
<comment type="caution">
    <text evidence="1">The sequence shown here is derived from an EMBL/GenBank/DDBJ whole genome shotgun (WGS) entry which is preliminary data.</text>
</comment>
<dbReference type="Proteomes" id="UP001212123">
    <property type="component" value="Unassembled WGS sequence"/>
</dbReference>
<organism evidence="1 2">
    <name type="scientific">Dolichospermum circinale CS-537/01</name>
    <dbReference type="NCBI Taxonomy" id="3021739"/>
    <lineage>
        <taxon>Bacteria</taxon>
        <taxon>Bacillati</taxon>
        <taxon>Cyanobacteriota</taxon>
        <taxon>Cyanophyceae</taxon>
        <taxon>Nostocales</taxon>
        <taxon>Aphanizomenonaceae</taxon>
        <taxon>Dolichospermum</taxon>
        <taxon>Dolichospermum circinale</taxon>
    </lineage>
</organism>
<sequence length="101" mass="11789">MKLQYPYYGWLIEIIPSSKGYIFQCWIEDEQIGISDNHVYHSKSQAVRAAKKRAKLESTTFAIIQLLHEFNENYHINAQEYTSLLNSIVRFSNFASQVKDA</sequence>
<keyword evidence="2" id="KW-1185">Reference proteome</keyword>
<gene>
    <name evidence="1" type="ORF">PN492_01990</name>
</gene>
<dbReference type="RefSeq" id="WP_155963220.1">
    <property type="nucleotide sequence ID" value="NZ_JAQMTU010000015.1"/>
</dbReference>
<dbReference type="GeneID" id="78015037"/>
<reference evidence="1 2" key="1">
    <citation type="submission" date="2023-01" db="EMBL/GenBank/DDBJ databases">
        <title>Genomes from the Australian National Cyanobacteria Reference Collection.</title>
        <authorList>
            <person name="Willis A."/>
            <person name="Lee E.M.F."/>
        </authorList>
    </citation>
    <scope>NUCLEOTIDE SEQUENCE [LARGE SCALE GENOMIC DNA]</scope>
    <source>
        <strain evidence="1 2">CS-537/01</strain>
    </source>
</reference>
<evidence type="ECO:0000313" key="1">
    <source>
        <dbReference type="EMBL" id="MDB9485329.1"/>
    </source>
</evidence>
<evidence type="ECO:0000313" key="2">
    <source>
        <dbReference type="Proteomes" id="UP001212123"/>
    </source>
</evidence>
<protein>
    <submittedName>
        <fullName evidence="1">Uncharacterized protein</fullName>
    </submittedName>
</protein>
<accession>A0ABT5A1E0</accession>